<dbReference type="EMBL" id="NAJN01001103">
    <property type="protein sequence ID" value="TKA65747.1"/>
    <property type="molecule type" value="Genomic_DNA"/>
</dbReference>
<dbReference type="STRING" id="331657.A0A4U0WS08"/>
<keyword evidence="5 6" id="KW-0326">Glycosidase</keyword>
<dbReference type="OrthoDB" id="110914at2759"/>
<protein>
    <recommendedName>
        <fullName evidence="3 6">Arabinogalactan endo-beta-1,4-galactanase</fullName>
        <ecNumber evidence="3 6">3.2.1.89</ecNumber>
    </recommendedName>
</protein>
<evidence type="ECO:0000256" key="6">
    <source>
        <dbReference type="RuleBase" id="RU361192"/>
    </source>
</evidence>
<keyword evidence="8" id="KW-1185">Reference proteome</keyword>
<dbReference type="GO" id="GO:0031218">
    <property type="term" value="F:arabinogalactan endo-1,4-beta-galactosidase activity"/>
    <property type="evidence" value="ECO:0007669"/>
    <property type="project" value="UniProtKB-EC"/>
</dbReference>
<dbReference type="InterPro" id="IPR017853">
    <property type="entry name" value="GH"/>
</dbReference>
<comment type="similarity">
    <text evidence="2 6">Belongs to the glycosyl hydrolase 53 family.</text>
</comment>
<dbReference type="GO" id="GO:0045490">
    <property type="term" value="P:pectin catabolic process"/>
    <property type="evidence" value="ECO:0007669"/>
    <property type="project" value="TreeGrafter"/>
</dbReference>
<dbReference type="SUPFAM" id="SSF51445">
    <property type="entry name" value="(Trans)glycosidases"/>
    <property type="match status" value="1"/>
</dbReference>
<evidence type="ECO:0000313" key="8">
    <source>
        <dbReference type="Proteomes" id="UP000308768"/>
    </source>
</evidence>
<evidence type="ECO:0000256" key="4">
    <source>
        <dbReference type="ARBA" id="ARBA00022801"/>
    </source>
</evidence>
<accession>A0A4U0WS08</accession>
<dbReference type="GO" id="GO:0015926">
    <property type="term" value="F:glucosidase activity"/>
    <property type="evidence" value="ECO:0007669"/>
    <property type="project" value="InterPro"/>
</dbReference>
<comment type="catalytic activity">
    <reaction evidence="1 6">
        <text>The enzyme specifically hydrolyzes (1-&gt;4)-beta-D-galactosidic linkages in type I arabinogalactans.</text>
        <dbReference type="EC" id="3.2.1.89"/>
    </reaction>
</comment>
<evidence type="ECO:0000313" key="7">
    <source>
        <dbReference type="EMBL" id="TKA65747.1"/>
    </source>
</evidence>
<dbReference type="Proteomes" id="UP000308768">
    <property type="component" value="Unassembled WGS sequence"/>
</dbReference>
<dbReference type="PANTHER" id="PTHR34983">
    <property type="entry name" value="ARABINOGALACTAN ENDO-BETA-1,4-GALACTANASE A"/>
    <property type="match status" value="1"/>
</dbReference>
<dbReference type="PANTHER" id="PTHR34983:SF1">
    <property type="entry name" value="ARABINOGALACTAN ENDO-BETA-1,4-GALACTANASE A"/>
    <property type="match status" value="1"/>
</dbReference>
<comment type="caution">
    <text evidence="7">The sequence shown here is derived from an EMBL/GenBank/DDBJ whole genome shotgun (WGS) entry which is preliminary data.</text>
</comment>
<gene>
    <name evidence="7" type="ORF">B0A49_05272</name>
</gene>
<dbReference type="Gene3D" id="3.20.20.80">
    <property type="entry name" value="Glycosidases"/>
    <property type="match status" value="1"/>
</dbReference>
<evidence type="ECO:0000256" key="2">
    <source>
        <dbReference type="ARBA" id="ARBA00010687"/>
    </source>
</evidence>
<evidence type="ECO:0000256" key="1">
    <source>
        <dbReference type="ARBA" id="ARBA00001695"/>
    </source>
</evidence>
<sequence>MPRVMIHIDNGWNETLQEAWFGALKATGKVSRREGDTSLNAIGAAYGKPVHVVETDWPAICDGPYAPALSDASVPIWPADQIEWVQDIVRIVKAVPNGLGEGANYWDPAWLNSTGLGSSCQDAILFDADWSKYPNEIVGYSRPSVNMFKDV</sequence>
<reference evidence="7 8" key="1">
    <citation type="submission" date="2017-03" db="EMBL/GenBank/DDBJ databases">
        <title>Genomes of endolithic fungi from Antarctica.</title>
        <authorList>
            <person name="Coleine C."/>
            <person name="Masonjones S."/>
            <person name="Stajich J.E."/>
        </authorList>
    </citation>
    <scope>NUCLEOTIDE SEQUENCE [LARGE SCALE GENOMIC DNA]</scope>
    <source>
        <strain evidence="7 8">CCFEE 5187</strain>
    </source>
</reference>
<proteinExistence type="inferred from homology"/>
<evidence type="ECO:0000256" key="3">
    <source>
        <dbReference type="ARBA" id="ARBA00012556"/>
    </source>
</evidence>
<dbReference type="InterPro" id="IPR011683">
    <property type="entry name" value="Glyco_hydro_53"/>
</dbReference>
<organism evidence="7 8">
    <name type="scientific">Cryomyces minteri</name>
    <dbReference type="NCBI Taxonomy" id="331657"/>
    <lineage>
        <taxon>Eukaryota</taxon>
        <taxon>Fungi</taxon>
        <taxon>Dikarya</taxon>
        <taxon>Ascomycota</taxon>
        <taxon>Pezizomycotina</taxon>
        <taxon>Dothideomycetes</taxon>
        <taxon>Dothideomycetes incertae sedis</taxon>
        <taxon>Cryomyces</taxon>
    </lineage>
</organism>
<dbReference type="AlphaFoldDB" id="A0A4U0WS08"/>
<keyword evidence="4 6" id="KW-0378">Hydrolase</keyword>
<evidence type="ECO:0000256" key="5">
    <source>
        <dbReference type="ARBA" id="ARBA00023295"/>
    </source>
</evidence>
<dbReference type="Pfam" id="PF07745">
    <property type="entry name" value="Glyco_hydro_53"/>
    <property type="match status" value="1"/>
</dbReference>
<dbReference type="EC" id="3.2.1.89" evidence="3 6"/>
<name>A0A4U0WS08_9PEZI</name>